<name>A0A8S1EGG2_9PELO</name>
<comment type="caution">
    <text evidence="3">The sequence shown here is derived from an EMBL/GenBank/DDBJ whole genome shotgun (WGS) entry which is preliminary data.</text>
</comment>
<sequence length="80" mass="8805">MLVIARFSIVLLILVVAAHGFTLYRPTAKPKHHSGSDSRAVSENVDLDETDEGSYDRLKNVIANLNPRVGLMHSSFLGNE</sequence>
<evidence type="ECO:0000313" key="3">
    <source>
        <dbReference type="EMBL" id="CAB3402777.1"/>
    </source>
</evidence>
<proteinExistence type="predicted"/>
<evidence type="ECO:0000256" key="2">
    <source>
        <dbReference type="SAM" id="SignalP"/>
    </source>
</evidence>
<reference evidence="3 4" key="1">
    <citation type="submission" date="2020-04" db="EMBL/GenBank/DDBJ databases">
        <authorList>
            <person name="Laetsch R D."/>
            <person name="Stevens L."/>
            <person name="Kumar S."/>
            <person name="Blaxter L. M."/>
        </authorList>
    </citation>
    <scope>NUCLEOTIDE SEQUENCE [LARGE SCALE GENOMIC DNA]</scope>
</reference>
<feature type="region of interest" description="Disordered" evidence="1">
    <location>
        <begin position="27"/>
        <end position="46"/>
    </location>
</feature>
<protein>
    <submittedName>
        <fullName evidence="3">Uncharacterized protein</fullName>
    </submittedName>
</protein>
<evidence type="ECO:0000256" key="1">
    <source>
        <dbReference type="SAM" id="MobiDB-lite"/>
    </source>
</evidence>
<keyword evidence="4" id="KW-1185">Reference proteome</keyword>
<accession>A0A8S1EGG2</accession>
<dbReference type="Proteomes" id="UP000494206">
    <property type="component" value="Unassembled WGS sequence"/>
</dbReference>
<feature type="signal peptide" evidence="2">
    <location>
        <begin position="1"/>
        <end position="20"/>
    </location>
</feature>
<gene>
    <name evidence="3" type="ORF">CBOVIS_LOCUS5348</name>
</gene>
<evidence type="ECO:0000313" key="4">
    <source>
        <dbReference type="Proteomes" id="UP000494206"/>
    </source>
</evidence>
<organism evidence="3 4">
    <name type="scientific">Caenorhabditis bovis</name>
    <dbReference type="NCBI Taxonomy" id="2654633"/>
    <lineage>
        <taxon>Eukaryota</taxon>
        <taxon>Metazoa</taxon>
        <taxon>Ecdysozoa</taxon>
        <taxon>Nematoda</taxon>
        <taxon>Chromadorea</taxon>
        <taxon>Rhabditida</taxon>
        <taxon>Rhabditina</taxon>
        <taxon>Rhabditomorpha</taxon>
        <taxon>Rhabditoidea</taxon>
        <taxon>Rhabditidae</taxon>
        <taxon>Peloderinae</taxon>
        <taxon>Caenorhabditis</taxon>
    </lineage>
</organism>
<keyword evidence="2" id="KW-0732">Signal</keyword>
<dbReference type="EMBL" id="CADEPM010000003">
    <property type="protein sequence ID" value="CAB3402777.1"/>
    <property type="molecule type" value="Genomic_DNA"/>
</dbReference>
<feature type="chain" id="PRO_5035714649" evidence="2">
    <location>
        <begin position="21"/>
        <end position="80"/>
    </location>
</feature>
<dbReference type="AlphaFoldDB" id="A0A8S1EGG2"/>
<dbReference type="OrthoDB" id="5821945at2759"/>